<feature type="transmembrane region" description="Helical" evidence="10">
    <location>
        <begin position="165"/>
        <end position="187"/>
    </location>
</feature>
<dbReference type="Pfam" id="PF14798">
    <property type="entry name" value="Ca_hom_mod"/>
    <property type="match status" value="1"/>
</dbReference>
<protein>
    <submittedName>
        <fullName evidence="12">Calcium homeostasis modulator protein 5-like isoform X1</fullName>
    </submittedName>
</protein>
<feature type="transmembrane region" description="Helical" evidence="10">
    <location>
        <begin position="68"/>
        <end position="88"/>
    </location>
</feature>
<evidence type="ECO:0000256" key="5">
    <source>
        <dbReference type="ARBA" id="ARBA00022989"/>
    </source>
</evidence>
<gene>
    <name evidence="12" type="primary">LOC114857166</name>
</gene>
<feature type="transmembrane region" description="Helical" evidence="10">
    <location>
        <begin position="108"/>
        <end position="125"/>
    </location>
</feature>
<dbReference type="InParanoid" id="A0A6P7MU05"/>
<keyword evidence="11" id="KW-1185">Reference proteome</keyword>
<dbReference type="Proteomes" id="UP000515150">
    <property type="component" value="Chromosome 6"/>
</dbReference>
<dbReference type="InterPro" id="IPR029569">
    <property type="entry name" value="CALHM"/>
</dbReference>
<proteinExistence type="inferred from homology"/>
<keyword evidence="6" id="KW-0406">Ion transport</keyword>
<comment type="similarity">
    <text evidence="2">Belongs to the CALHM family.</text>
</comment>
<dbReference type="KEGG" id="bspl:114857166"/>
<evidence type="ECO:0000256" key="6">
    <source>
        <dbReference type="ARBA" id="ARBA00023065"/>
    </source>
</evidence>
<dbReference type="AlphaFoldDB" id="A0A6P7MU05"/>
<dbReference type="PANTHER" id="PTHR32261">
    <property type="entry name" value="CALCIUM HOMEOSTASIS MODULATOR PROTEIN"/>
    <property type="match status" value="1"/>
</dbReference>
<dbReference type="OrthoDB" id="8740304at2759"/>
<evidence type="ECO:0000256" key="10">
    <source>
        <dbReference type="SAM" id="Phobius"/>
    </source>
</evidence>
<keyword evidence="8" id="KW-0407">Ion channel</keyword>
<keyword evidence="5 10" id="KW-1133">Transmembrane helix</keyword>
<evidence type="ECO:0000256" key="9">
    <source>
        <dbReference type="SAM" id="MobiDB-lite"/>
    </source>
</evidence>
<comment type="subcellular location">
    <subcellularLocation>
        <location evidence="1">Membrane</location>
        <topology evidence="1">Multi-pass membrane protein</topology>
    </subcellularLocation>
</comment>
<feature type="region of interest" description="Disordered" evidence="9">
    <location>
        <begin position="194"/>
        <end position="222"/>
    </location>
</feature>
<dbReference type="GO" id="GO:0005886">
    <property type="term" value="C:plasma membrane"/>
    <property type="evidence" value="ECO:0007669"/>
    <property type="project" value="TreeGrafter"/>
</dbReference>
<accession>A0A6P7MU05</accession>
<dbReference type="GO" id="GO:0005261">
    <property type="term" value="F:monoatomic cation channel activity"/>
    <property type="evidence" value="ECO:0007669"/>
    <property type="project" value="TreeGrafter"/>
</dbReference>
<evidence type="ECO:0000256" key="3">
    <source>
        <dbReference type="ARBA" id="ARBA00022448"/>
    </source>
</evidence>
<evidence type="ECO:0000256" key="2">
    <source>
        <dbReference type="ARBA" id="ARBA00008497"/>
    </source>
</evidence>
<evidence type="ECO:0000256" key="7">
    <source>
        <dbReference type="ARBA" id="ARBA00023136"/>
    </source>
</evidence>
<keyword evidence="3" id="KW-0813">Transport</keyword>
<evidence type="ECO:0000256" key="1">
    <source>
        <dbReference type="ARBA" id="ARBA00004141"/>
    </source>
</evidence>
<name>A0A6P7MU05_BETSP</name>
<evidence type="ECO:0000256" key="8">
    <source>
        <dbReference type="ARBA" id="ARBA00023303"/>
    </source>
</evidence>
<reference evidence="12" key="1">
    <citation type="submission" date="2025-08" db="UniProtKB">
        <authorList>
            <consortium name="RefSeq"/>
        </authorList>
    </citation>
    <scope>IDENTIFICATION</scope>
</reference>
<dbReference type="GO" id="GO:1904669">
    <property type="term" value="P:ATP export"/>
    <property type="evidence" value="ECO:0007669"/>
    <property type="project" value="UniProtKB-ARBA"/>
</dbReference>
<sequence>MVNPSSRVTALASEETKQLQTQFISILKSELRTSPVASNMVIGLILTGLERIVEVEFACPCDPEWNTLFGSVYLFLPGVTASVLMLFIHECKCRVEKEHEKLSLSGPVPLIMWLILVFLDGQYYACARTDWTGRFVIVDKGEPQKWCEPTNGTSYMERMSLTQTWYFQSQAFGFGILLVCVLLFGAFKCLRTQPTDEKDQDEEEPNIGSASKLTEASQEDRL</sequence>
<evidence type="ECO:0000313" key="12">
    <source>
        <dbReference type="RefSeq" id="XP_029009189.1"/>
    </source>
</evidence>
<dbReference type="RefSeq" id="XP_029009189.1">
    <property type="nucleotide sequence ID" value="XM_029153356.3"/>
</dbReference>
<dbReference type="PANTHER" id="PTHR32261:SF1">
    <property type="entry name" value="CALCIUM HOMEOSTASIS MODULATOR PROTEIN"/>
    <property type="match status" value="1"/>
</dbReference>
<keyword evidence="7 10" id="KW-0472">Membrane</keyword>
<organism evidence="11 12">
    <name type="scientific">Betta splendens</name>
    <name type="common">Siamese fighting fish</name>
    <dbReference type="NCBI Taxonomy" id="158456"/>
    <lineage>
        <taxon>Eukaryota</taxon>
        <taxon>Metazoa</taxon>
        <taxon>Chordata</taxon>
        <taxon>Craniata</taxon>
        <taxon>Vertebrata</taxon>
        <taxon>Euteleostomi</taxon>
        <taxon>Actinopterygii</taxon>
        <taxon>Neopterygii</taxon>
        <taxon>Teleostei</taxon>
        <taxon>Neoteleostei</taxon>
        <taxon>Acanthomorphata</taxon>
        <taxon>Anabantaria</taxon>
        <taxon>Anabantiformes</taxon>
        <taxon>Anabantoidei</taxon>
        <taxon>Osphronemidae</taxon>
        <taxon>Betta</taxon>
    </lineage>
</organism>
<keyword evidence="4 10" id="KW-0812">Transmembrane</keyword>
<dbReference type="GeneID" id="114857166"/>
<evidence type="ECO:0000256" key="4">
    <source>
        <dbReference type="ARBA" id="ARBA00022692"/>
    </source>
</evidence>
<evidence type="ECO:0000313" key="11">
    <source>
        <dbReference type="Proteomes" id="UP000515150"/>
    </source>
</evidence>